<evidence type="ECO:0000313" key="2">
    <source>
        <dbReference type="EMBL" id="KIJ93558.1"/>
    </source>
</evidence>
<feature type="compositionally biased region" description="Basic residues" evidence="1">
    <location>
        <begin position="1"/>
        <end position="12"/>
    </location>
</feature>
<evidence type="ECO:0000256" key="1">
    <source>
        <dbReference type="SAM" id="MobiDB-lite"/>
    </source>
</evidence>
<accession>A0A0C9WXH3</accession>
<reference evidence="3" key="2">
    <citation type="submission" date="2015-01" db="EMBL/GenBank/DDBJ databases">
        <title>Evolutionary Origins and Diversification of the Mycorrhizal Mutualists.</title>
        <authorList>
            <consortium name="DOE Joint Genome Institute"/>
            <consortium name="Mycorrhizal Genomics Consortium"/>
            <person name="Kohler A."/>
            <person name="Kuo A."/>
            <person name="Nagy L.G."/>
            <person name="Floudas D."/>
            <person name="Copeland A."/>
            <person name="Barry K.W."/>
            <person name="Cichocki N."/>
            <person name="Veneault-Fourrey C."/>
            <person name="LaButti K."/>
            <person name="Lindquist E.A."/>
            <person name="Lipzen A."/>
            <person name="Lundell T."/>
            <person name="Morin E."/>
            <person name="Murat C."/>
            <person name="Riley R."/>
            <person name="Ohm R."/>
            <person name="Sun H."/>
            <person name="Tunlid A."/>
            <person name="Henrissat B."/>
            <person name="Grigoriev I.V."/>
            <person name="Hibbett D.S."/>
            <person name="Martin F."/>
        </authorList>
    </citation>
    <scope>NUCLEOTIDE SEQUENCE [LARGE SCALE GENOMIC DNA]</scope>
    <source>
        <strain evidence="3">LaAM-08-1</strain>
    </source>
</reference>
<evidence type="ECO:0000313" key="3">
    <source>
        <dbReference type="Proteomes" id="UP000054477"/>
    </source>
</evidence>
<feature type="region of interest" description="Disordered" evidence="1">
    <location>
        <begin position="1"/>
        <end position="52"/>
    </location>
</feature>
<reference evidence="2 3" key="1">
    <citation type="submission" date="2014-04" db="EMBL/GenBank/DDBJ databases">
        <authorList>
            <consortium name="DOE Joint Genome Institute"/>
            <person name="Kuo A."/>
            <person name="Kohler A."/>
            <person name="Nagy L.G."/>
            <person name="Floudas D."/>
            <person name="Copeland A."/>
            <person name="Barry K.W."/>
            <person name="Cichocki N."/>
            <person name="Veneault-Fourrey C."/>
            <person name="LaButti K."/>
            <person name="Lindquist E.A."/>
            <person name="Lipzen A."/>
            <person name="Lundell T."/>
            <person name="Morin E."/>
            <person name="Murat C."/>
            <person name="Sun H."/>
            <person name="Tunlid A."/>
            <person name="Henrissat B."/>
            <person name="Grigoriev I.V."/>
            <person name="Hibbett D.S."/>
            <person name="Martin F."/>
            <person name="Nordberg H.P."/>
            <person name="Cantor M.N."/>
            <person name="Hua S.X."/>
        </authorList>
    </citation>
    <scope>NUCLEOTIDE SEQUENCE [LARGE SCALE GENOMIC DNA]</scope>
    <source>
        <strain evidence="2 3">LaAM-08-1</strain>
    </source>
</reference>
<dbReference type="EMBL" id="KN838837">
    <property type="protein sequence ID" value="KIJ93558.1"/>
    <property type="molecule type" value="Genomic_DNA"/>
</dbReference>
<keyword evidence="3" id="KW-1185">Reference proteome</keyword>
<dbReference type="Proteomes" id="UP000054477">
    <property type="component" value="Unassembled WGS sequence"/>
</dbReference>
<protein>
    <submittedName>
        <fullName evidence="2">Uncharacterized protein</fullName>
    </submittedName>
</protein>
<proteinExistence type="predicted"/>
<dbReference type="HOGENOM" id="CLU_2638432_0_0_1"/>
<gene>
    <name evidence="2" type="ORF">K443DRAFT_12785</name>
</gene>
<sequence>MQPRPNTHHHHPQVQTDDDGPPRTHERRVPMDYKRPWTETDERQQVPPPPLCLSPLPDEDVLYLYEFSTVPYDIALV</sequence>
<dbReference type="AlphaFoldDB" id="A0A0C9WXH3"/>
<feature type="compositionally biased region" description="Basic and acidic residues" evidence="1">
    <location>
        <begin position="20"/>
        <end position="44"/>
    </location>
</feature>
<organism evidence="2 3">
    <name type="scientific">Laccaria amethystina LaAM-08-1</name>
    <dbReference type="NCBI Taxonomy" id="1095629"/>
    <lineage>
        <taxon>Eukaryota</taxon>
        <taxon>Fungi</taxon>
        <taxon>Dikarya</taxon>
        <taxon>Basidiomycota</taxon>
        <taxon>Agaricomycotina</taxon>
        <taxon>Agaricomycetes</taxon>
        <taxon>Agaricomycetidae</taxon>
        <taxon>Agaricales</taxon>
        <taxon>Agaricineae</taxon>
        <taxon>Hydnangiaceae</taxon>
        <taxon>Laccaria</taxon>
    </lineage>
</organism>
<name>A0A0C9WXH3_9AGAR</name>